<dbReference type="STRING" id="1210086.GCA_001613105_04143"/>
<organism evidence="1 2">
    <name type="scientific">Nocardia pseudobrasiliensis</name>
    <dbReference type="NCBI Taxonomy" id="45979"/>
    <lineage>
        <taxon>Bacteria</taxon>
        <taxon>Bacillati</taxon>
        <taxon>Actinomycetota</taxon>
        <taxon>Actinomycetes</taxon>
        <taxon>Mycobacteriales</taxon>
        <taxon>Nocardiaceae</taxon>
        <taxon>Nocardia</taxon>
    </lineage>
</organism>
<dbReference type="Proteomes" id="UP000254869">
    <property type="component" value="Unassembled WGS sequence"/>
</dbReference>
<proteinExistence type="predicted"/>
<accession>A0A370I4Z2</accession>
<evidence type="ECO:0000313" key="1">
    <source>
        <dbReference type="EMBL" id="RDI65779.1"/>
    </source>
</evidence>
<keyword evidence="2" id="KW-1185">Reference proteome</keyword>
<protein>
    <submittedName>
        <fullName evidence="1">Uncharacterized protein</fullName>
    </submittedName>
</protein>
<dbReference type="RefSeq" id="WP_068000030.1">
    <property type="nucleotide sequence ID" value="NZ_QQBC01000005.1"/>
</dbReference>
<reference evidence="1 2" key="1">
    <citation type="submission" date="2018-07" db="EMBL/GenBank/DDBJ databases">
        <title>Genomic Encyclopedia of Type Strains, Phase IV (KMG-IV): sequencing the most valuable type-strain genomes for metagenomic binning, comparative biology and taxonomic classification.</title>
        <authorList>
            <person name="Goeker M."/>
        </authorList>
    </citation>
    <scope>NUCLEOTIDE SEQUENCE [LARGE SCALE GENOMIC DNA]</scope>
    <source>
        <strain evidence="1 2">DSM 44290</strain>
    </source>
</reference>
<sequence>MTDKNSDGNQAYRFYHGMLPDGTEYDNYRLYPPLDYQGHKLWTISIVYREHDPRTQNGNFVYVQVCPITDSGTDFNVHLPGSHVAESAQYDPPQHGDYHQYYVRALEVLGHYKSFPGATAVLMQKTSTGRHQGIGWACKFVPPIQTKRAASPDDIEMTEYAIVEAVQKGPNGFPSVQVSTATKDGEYVRKTVTEPNRNGYLLPGTTVVQDFPWPTDPADRQRIDALLQDAITYGMGYSALIYEFNI</sequence>
<gene>
    <name evidence="1" type="ORF">DFR76_10594</name>
</gene>
<dbReference type="EMBL" id="QQBC01000005">
    <property type="protein sequence ID" value="RDI65779.1"/>
    <property type="molecule type" value="Genomic_DNA"/>
</dbReference>
<dbReference type="AlphaFoldDB" id="A0A370I4Z2"/>
<evidence type="ECO:0000313" key="2">
    <source>
        <dbReference type="Proteomes" id="UP000254869"/>
    </source>
</evidence>
<name>A0A370I4Z2_9NOCA</name>
<comment type="caution">
    <text evidence="1">The sequence shown here is derived from an EMBL/GenBank/DDBJ whole genome shotgun (WGS) entry which is preliminary data.</text>
</comment>